<protein>
    <recommendedName>
        <fullName evidence="2">non-specific serine/threonine protein kinase</fullName>
        <ecNumber evidence="2">2.7.11.1</ecNumber>
    </recommendedName>
</protein>
<keyword evidence="3 11" id="KW-0723">Serine/threonine-protein kinase</keyword>
<evidence type="ECO:0000256" key="10">
    <source>
        <dbReference type="PROSITE-ProRule" id="PRU10141"/>
    </source>
</evidence>
<dbReference type="OMA" id="IMEFCER"/>
<gene>
    <name evidence="13" type="ORF">POCTA_138.1.T0840096</name>
</gene>
<comment type="caution">
    <text evidence="13">The sequence shown here is derived from an EMBL/GenBank/DDBJ whole genome shotgun (WGS) entry which is preliminary data.</text>
</comment>
<evidence type="ECO:0000256" key="1">
    <source>
        <dbReference type="ARBA" id="ARBA00010886"/>
    </source>
</evidence>
<dbReference type="AlphaFoldDB" id="A0A8S1W3D8"/>
<evidence type="ECO:0000259" key="12">
    <source>
        <dbReference type="PROSITE" id="PS50011"/>
    </source>
</evidence>
<evidence type="ECO:0000256" key="8">
    <source>
        <dbReference type="ARBA" id="ARBA00047899"/>
    </source>
</evidence>
<dbReference type="InterPro" id="IPR000719">
    <property type="entry name" value="Prot_kinase_dom"/>
</dbReference>
<keyword evidence="6" id="KW-0418">Kinase</keyword>
<comment type="catalytic activity">
    <reaction evidence="9">
        <text>L-seryl-[protein] + ATP = O-phospho-L-seryl-[protein] + ADP + H(+)</text>
        <dbReference type="Rhea" id="RHEA:17989"/>
        <dbReference type="Rhea" id="RHEA-COMP:9863"/>
        <dbReference type="Rhea" id="RHEA-COMP:11604"/>
        <dbReference type="ChEBI" id="CHEBI:15378"/>
        <dbReference type="ChEBI" id="CHEBI:29999"/>
        <dbReference type="ChEBI" id="CHEBI:30616"/>
        <dbReference type="ChEBI" id="CHEBI:83421"/>
        <dbReference type="ChEBI" id="CHEBI:456216"/>
        <dbReference type="EC" id="2.7.11.1"/>
    </reaction>
</comment>
<keyword evidence="5 10" id="KW-0547">Nucleotide-binding</keyword>
<dbReference type="SMART" id="SM00220">
    <property type="entry name" value="S_TKc"/>
    <property type="match status" value="1"/>
</dbReference>
<evidence type="ECO:0000256" key="4">
    <source>
        <dbReference type="ARBA" id="ARBA00022679"/>
    </source>
</evidence>
<dbReference type="PANTHER" id="PTHR44899">
    <property type="entry name" value="CAMK FAMILY PROTEIN KINASE"/>
    <property type="match status" value="1"/>
</dbReference>
<evidence type="ECO:0000256" key="9">
    <source>
        <dbReference type="ARBA" id="ARBA00048679"/>
    </source>
</evidence>
<dbReference type="PROSITE" id="PS00108">
    <property type="entry name" value="PROTEIN_KINASE_ST"/>
    <property type="match status" value="1"/>
</dbReference>
<keyword evidence="7 10" id="KW-0067">ATP-binding</keyword>
<dbReference type="GO" id="GO:0005524">
    <property type="term" value="F:ATP binding"/>
    <property type="evidence" value="ECO:0007669"/>
    <property type="project" value="UniProtKB-UniRule"/>
</dbReference>
<dbReference type="Proteomes" id="UP000683925">
    <property type="component" value="Unassembled WGS sequence"/>
</dbReference>
<dbReference type="PANTHER" id="PTHR44899:SF6">
    <property type="entry name" value="SERINE_THREONINE PROTEIN KINASE"/>
    <property type="match status" value="1"/>
</dbReference>
<evidence type="ECO:0000256" key="6">
    <source>
        <dbReference type="ARBA" id="ARBA00022777"/>
    </source>
</evidence>
<evidence type="ECO:0000256" key="11">
    <source>
        <dbReference type="RuleBase" id="RU000304"/>
    </source>
</evidence>
<comment type="catalytic activity">
    <reaction evidence="8">
        <text>L-threonyl-[protein] + ATP = O-phospho-L-threonyl-[protein] + ADP + H(+)</text>
        <dbReference type="Rhea" id="RHEA:46608"/>
        <dbReference type="Rhea" id="RHEA-COMP:11060"/>
        <dbReference type="Rhea" id="RHEA-COMP:11605"/>
        <dbReference type="ChEBI" id="CHEBI:15378"/>
        <dbReference type="ChEBI" id="CHEBI:30013"/>
        <dbReference type="ChEBI" id="CHEBI:30616"/>
        <dbReference type="ChEBI" id="CHEBI:61977"/>
        <dbReference type="ChEBI" id="CHEBI:456216"/>
        <dbReference type="EC" id="2.7.11.1"/>
    </reaction>
</comment>
<evidence type="ECO:0000256" key="2">
    <source>
        <dbReference type="ARBA" id="ARBA00012513"/>
    </source>
</evidence>
<dbReference type="EC" id="2.7.11.1" evidence="2"/>
<evidence type="ECO:0000256" key="5">
    <source>
        <dbReference type="ARBA" id="ARBA00022741"/>
    </source>
</evidence>
<dbReference type="InterPro" id="IPR008271">
    <property type="entry name" value="Ser/Thr_kinase_AS"/>
</dbReference>
<evidence type="ECO:0000313" key="13">
    <source>
        <dbReference type="EMBL" id="CAD8184838.1"/>
    </source>
</evidence>
<organism evidence="13 14">
    <name type="scientific">Paramecium octaurelia</name>
    <dbReference type="NCBI Taxonomy" id="43137"/>
    <lineage>
        <taxon>Eukaryota</taxon>
        <taxon>Sar</taxon>
        <taxon>Alveolata</taxon>
        <taxon>Ciliophora</taxon>
        <taxon>Intramacronucleata</taxon>
        <taxon>Oligohymenophorea</taxon>
        <taxon>Peniculida</taxon>
        <taxon>Parameciidae</taxon>
        <taxon>Paramecium</taxon>
    </lineage>
</organism>
<dbReference type="OrthoDB" id="311229at2759"/>
<dbReference type="InterPro" id="IPR051131">
    <property type="entry name" value="NEK_Ser/Thr_kinase_NIMA"/>
</dbReference>
<dbReference type="GO" id="GO:0004674">
    <property type="term" value="F:protein serine/threonine kinase activity"/>
    <property type="evidence" value="ECO:0007669"/>
    <property type="project" value="UniProtKB-KW"/>
</dbReference>
<evidence type="ECO:0000256" key="3">
    <source>
        <dbReference type="ARBA" id="ARBA00022527"/>
    </source>
</evidence>
<sequence length="232" mass="27262">MLQQFQELEKLGSGSFSEVWKVIRRADHQIYAMKKIKMGTLNEKEKQNALNKIRLLASLNQEFIIRYKEALYNEDTQTLGIIMEYAEGGDVAKQITNKQNQTQKFQEQEIWQALIQITQGLKELHEKLIFHRDIKSANIFISNGVYKLGDLNVSKIALHVIQFKQIETMHHQKFGEMNHMTINRISGHQGVFYMKCAICILHFKLWIWKACIKRFRKESALSQMGMVINQFR</sequence>
<reference evidence="13" key="1">
    <citation type="submission" date="2021-01" db="EMBL/GenBank/DDBJ databases">
        <authorList>
            <consortium name="Genoscope - CEA"/>
            <person name="William W."/>
        </authorList>
    </citation>
    <scope>NUCLEOTIDE SEQUENCE</scope>
</reference>
<name>A0A8S1W3D8_PAROT</name>
<evidence type="ECO:0000256" key="7">
    <source>
        <dbReference type="ARBA" id="ARBA00022840"/>
    </source>
</evidence>
<comment type="similarity">
    <text evidence="1">Belongs to the protein kinase superfamily. NEK Ser/Thr protein kinase family. NIMA subfamily.</text>
</comment>
<dbReference type="Pfam" id="PF00069">
    <property type="entry name" value="Pkinase"/>
    <property type="match status" value="1"/>
</dbReference>
<feature type="binding site" evidence="10">
    <location>
        <position position="34"/>
    </location>
    <ligand>
        <name>ATP</name>
        <dbReference type="ChEBI" id="CHEBI:30616"/>
    </ligand>
</feature>
<keyword evidence="14" id="KW-1185">Reference proteome</keyword>
<accession>A0A8S1W3D8</accession>
<keyword evidence="4" id="KW-0808">Transferase</keyword>
<proteinExistence type="inferred from homology"/>
<evidence type="ECO:0000313" key="14">
    <source>
        <dbReference type="Proteomes" id="UP000683925"/>
    </source>
</evidence>
<dbReference type="InterPro" id="IPR017441">
    <property type="entry name" value="Protein_kinase_ATP_BS"/>
</dbReference>
<dbReference type="PROSITE" id="PS00107">
    <property type="entry name" value="PROTEIN_KINASE_ATP"/>
    <property type="match status" value="1"/>
</dbReference>
<dbReference type="FunFam" id="3.30.200.20:FF:000097">
    <property type="entry name" value="Probable serine/threonine-protein kinase nek1"/>
    <property type="match status" value="1"/>
</dbReference>
<dbReference type="PROSITE" id="PS50011">
    <property type="entry name" value="PROTEIN_KINASE_DOM"/>
    <property type="match status" value="1"/>
</dbReference>
<dbReference type="EMBL" id="CAJJDP010000083">
    <property type="protein sequence ID" value="CAD8184838.1"/>
    <property type="molecule type" value="Genomic_DNA"/>
</dbReference>
<feature type="domain" description="Protein kinase" evidence="12">
    <location>
        <begin position="5"/>
        <end position="232"/>
    </location>
</feature>